<name>A0A226DM91_FOLCA</name>
<dbReference type="Proteomes" id="UP000198287">
    <property type="component" value="Unassembled WGS sequence"/>
</dbReference>
<protein>
    <submittedName>
        <fullName evidence="2">Agglutinin-1</fullName>
    </submittedName>
</protein>
<sequence length="178" mass="19898">MTNKFSAVSLLILVLASSVQNEVPYRRHFLLKHLSSGKCLVGHRGDTFMDFCDPSDKIQEWITLGPQWGGSIRPFITPEMCLASPPEGKGFYTHLQNCSLQCASIRWTITLDPRPSPRPSLGKVMVWNNDVERCLQPSGGAGDKVKTGPCPKHDGWIKIDRATSDSFFWEMALIKAIH</sequence>
<evidence type="ECO:0000313" key="2">
    <source>
        <dbReference type="EMBL" id="OXA45974.1"/>
    </source>
</evidence>
<organism evidence="2 3">
    <name type="scientific">Folsomia candida</name>
    <name type="common">Springtail</name>
    <dbReference type="NCBI Taxonomy" id="158441"/>
    <lineage>
        <taxon>Eukaryota</taxon>
        <taxon>Metazoa</taxon>
        <taxon>Ecdysozoa</taxon>
        <taxon>Arthropoda</taxon>
        <taxon>Hexapoda</taxon>
        <taxon>Collembola</taxon>
        <taxon>Entomobryomorpha</taxon>
        <taxon>Isotomoidea</taxon>
        <taxon>Isotomidae</taxon>
        <taxon>Proisotominae</taxon>
        <taxon>Folsomia</taxon>
    </lineage>
</organism>
<comment type="caution">
    <text evidence="2">The sequence shown here is derived from an EMBL/GenBank/DDBJ whole genome shotgun (WGS) entry which is preliminary data.</text>
</comment>
<proteinExistence type="predicted"/>
<feature type="signal peptide" evidence="1">
    <location>
        <begin position="1"/>
        <end position="21"/>
    </location>
</feature>
<gene>
    <name evidence="2" type="ORF">Fcan01_19338</name>
</gene>
<dbReference type="SUPFAM" id="SSF50370">
    <property type="entry name" value="Ricin B-like lectins"/>
    <property type="match status" value="1"/>
</dbReference>
<evidence type="ECO:0000256" key="1">
    <source>
        <dbReference type="SAM" id="SignalP"/>
    </source>
</evidence>
<dbReference type="InterPro" id="IPR035992">
    <property type="entry name" value="Ricin_B-like_lectins"/>
</dbReference>
<keyword evidence="1" id="KW-0732">Signal</keyword>
<keyword evidence="3" id="KW-1185">Reference proteome</keyword>
<accession>A0A226DM91</accession>
<evidence type="ECO:0000313" key="3">
    <source>
        <dbReference type="Proteomes" id="UP000198287"/>
    </source>
</evidence>
<dbReference type="EMBL" id="LNIX01000016">
    <property type="protein sequence ID" value="OXA45974.1"/>
    <property type="molecule type" value="Genomic_DNA"/>
</dbReference>
<feature type="chain" id="PRO_5013098826" evidence="1">
    <location>
        <begin position="22"/>
        <end position="178"/>
    </location>
</feature>
<reference evidence="2 3" key="1">
    <citation type="submission" date="2015-12" db="EMBL/GenBank/DDBJ databases">
        <title>The genome of Folsomia candida.</title>
        <authorList>
            <person name="Faddeeva A."/>
            <person name="Derks M.F."/>
            <person name="Anvar Y."/>
            <person name="Smit S."/>
            <person name="Van Straalen N."/>
            <person name="Roelofs D."/>
        </authorList>
    </citation>
    <scope>NUCLEOTIDE SEQUENCE [LARGE SCALE GENOMIC DNA]</scope>
    <source>
        <strain evidence="2 3">VU population</strain>
        <tissue evidence="2">Whole body</tissue>
    </source>
</reference>
<dbReference type="AlphaFoldDB" id="A0A226DM91"/>
<dbReference type="PROSITE" id="PS50231">
    <property type="entry name" value="RICIN_B_LECTIN"/>
    <property type="match status" value="1"/>
</dbReference>